<comment type="subcellular location">
    <subcellularLocation>
        <location evidence="2">Cytoplasm</location>
    </subcellularLocation>
</comment>
<dbReference type="PANTHER" id="PTHR43584">
    <property type="entry name" value="NUCLEOTIDYL TRANSFERASE"/>
    <property type="match status" value="1"/>
</dbReference>
<evidence type="ECO:0000259" key="20">
    <source>
        <dbReference type="Pfam" id="PF00483"/>
    </source>
</evidence>
<keyword evidence="9" id="KW-0548">Nucleotidyltransferase</keyword>
<sequence length="474" mass="49801">VGTSLAGIIGAVKKSLLTLDNRGNDMDELAGIILAAGEGSRMKSRTPKVLHCLCGKELLRFPVELLGKLGMTRIVVVVSPANREAITGLLGDTVEYAVQEARSGTVGAVESAASMLEGQFERVVVIGGDAPLVAEDSVRRLIDGHIQDSRQMSILSGIVQVSQGLGRISRDLGSQQNVLGIVEANDDRGRTGEPIEINSGVYCFQADWLWENLGQVRAGKSQERYLTDLAAIAAGKGDAVAAVVADNPDEVMGINTRVELARLEDIQRRRIRERWMLEGVTIMDPSSVMIDDAVAIGQDTVLLPNTMLLGSTSIGSGCEIGPGSVVKDSFVGDDCRVTSSAMEEAVMEAGVNIGPFSHLRPGAYLETGVHIGNYVEVKESRFAAGAVMGHFGYVGDASIGANVNMGAGTVTCNYDGKDKLRSVVEKDAFIGCDTMLVAPVTVGAAAVTGAGAVITKDVPPARLAVGVPARIVDR</sequence>
<evidence type="ECO:0000256" key="10">
    <source>
        <dbReference type="ARBA" id="ARBA00022723"/>
    </source>
</evidence>
<dbReference type="PANTHER" id="PTHR43584:SF3">
    <property type="entry name" value="BIFUNCTIONAL PROTEIN GLMU"/>
    <property type="match status" value="1"/>
</dbReference>
<dbReference type="InterPro" id="IPR029044">
    <property type="entry name" value="Nucleotide-diphossugar_trans"/>
</dbReference>
<evidence type="ECO:0000256" key="7">
    <source>
        <dbReference type="ARBA" id="ARBA00022490"/>
    </source>
</evidence>
<reference evidence="21" key="1">
    <citation type="submission" date="2018-05" db="EMBL/GenBank/DDBJ databases">
        <authorList>
            <person name="Lanie J.A."/>
            <person name="Ng W.-L."/>
            <person name="Kazmierczak K.M."/>
            <person name="Andrzejewski T.M."/>
            <person name="Davidsen T.M."/>
            <person name="Wayne K.J."/>
            <person name="Tettelin H."/>
            <person name="Glass J.I."/>
            <person name="Rusch D."/>
            <person name="Podicherti R."/>
            <person name="Tsui H.-C.T."/>
            <person name="Winkler M.E."/>
        </authorList>
    </citation>
    <scope>NUCLEOTIDE SEQUENCE</scope>
</reference>
<dbReference type="Pfam" id="PF00132">
    <property type="entry name" value="Hexapep"/>
    <property type="match status" value="1"/>
</dbReference>
<keyword evidence="16" id="KW-0012">Acyltransferase</keyword>
<organism evidence="21">
    <name type="scientific">marine metagenome</name>
    <dbReference type="NCBI Taxonomy" id="408172"/>
    <lineage>
        <taxon>unclassified sequences</taxon>
        <taxon>metagenomes</taxon>
        <taxon>ecological metagenomes</taxon>
    </lineage>
</organism>
<evidence type="ECO:0000256" key="3">
    <source>
        <dbReference type="ARBA" id="ARBA00005166"/>
    </source>
</evidence>
<comment type="cofactor">
    <cofactor evidence="1">
        <name>Mg(2+)</name>
        <dbReference type="ChEBI" id="CHEBI:18420"/>
    </cofactor>
</comment>
<dbReference type="GO" id="GO:0009252">
    <property type="term" value="P:peptidoglycan biosynthetic process"/>
    <property type="evidence" value="ECO:0007669"/>
    <property type="project" value="UniProtKB-KW"/>
</dbReference>
<keyword evidence="12" id="KW-0460">Magnesium</keyword>
<evidence type="ECO:0000256" key="19">
    <source>
        <dbReference type="ARBA" id="ARBA00048493"/>
    </source>
</evidence>
<evidence type="ECO:0000256" key="2">
    <source>
        <dbReference type="ARBA" id="ARBA00004496"/>
    </source>
</evidence>
<keyword evidence="7" id="KW-0963">Cytoplasm</keyword>
<keyword evidence="8" id="KW-0808">Transferase</keyword>
<keyword evidence="13" id="KW-0133">Cell shape</keyword>
<evidence type="ECO:0000256" key="18">
    <source>
        <dbReference type="ARBA" id="ARBA00048247"/>
    </source>
</evidence>
<proteinExistence type="inferred from homology"/>
<dbReference type="AlphaFoldDB" id="A0A381NTI0"/>
<dbReference type="Gene3D" id="3.90.550.10">
    <property type="entry name" value="Spore Coat Polysaccharide Biosynthesis Protein SpsA, Chain A"/>
    <property type="match status" value="1"/>
</dbReference>
<comment type="catalytic activity">
    <reaction evidence="18">
        <text>alpha-D-glucosamine 1-phosphate + acetyl-CoA = N-acetyl-alpha-D-glucosamine 1-phosphate + CoA + H(+)</text>
        <dbReference type="Rhea" id="RHEA:13725"/>
        <dbReference type="ChEBI" id="CHEBI:15378"/>
        <dbReference type="ChEBI" id="CHEBI:57287"/>
        <dbReference type="ChEBI" id="CHEBI:57288"/>
        <dbReference type="ChEBI" id="CHEBI:57776"/>
        <dbReference type="ChEBI" id="CHEBI:58516"/>
        <dbReference type="EC" id="2.3.1.157"/>
    </reaction>
</comment>
<comment type="similarity">
    <text evidence="6">In the N-terminal section; belongs to the N-acetylglucosamine-1-phosphate uridyltransferase family.</text>
</comment>
<dbReference type="GO" id="GO:0019134">
    <property type="term" value="F:glucosamine-1-phosphate N-acetyltransferase activity"/>
    <property type="evidence" value="ECO:0007669"/>
    <property type="project" value="UniProtKB-EC"/>
</dbReference>
<evidence type="ECO:0000256" key="12">
    <source>
        <dbReference type="ARBA" id="ARBA00022842"/>
    </source>
</evidence>
<comment type="pathway">
    <text evidence="3">Nucleotide-sugar biosynthesis; UDP-N-acetyl-alpha-D-glucosamine biosynthesis; N-acetyl-alpha-D-glucosamine 1-phosphate from alpha-D-glucosamine 6-phosphate (route II): step 2/2.</text>
</comment>
<protein>
    <recommendedName>
        <fullName evidence="20">Nucleotidyl transferase domain-containing protein</fullName>
    </recommendedName>
</protein>
<feature type="domain" description="Nucleotidyl transferase" evidence="20">
    <location>
        <begin position="31"/>
        <end position="245"/>
    </location>
</feature>
<feature type="non-terminal residue" evidence="21">
    <location>
        <position position="1"/>
    </location>
</feature>
<evidence type="ECO:0000256" key="9">
    <source>
        <dbReference type="ARBA" id="ARBA00022695"/>
    </source>
</evidence>
<dbReference type="InterPro" id="IPR038009">
    <property type="entry name" value="GlmU_C_LbH"/>
</dbReference>
<dbReference type="GO" id="GO:0008360">
    <property type="term" value="P:regulation of cell shape"/>
    <property type="evidence" value="ECO:0007669"/>
    <property type="project" value="UniProtKB-KW"/>
</dbReference>
<dbReference type="InterPro" id="IPR050065">
    <property type="entry name" value="GlmU-like"/>
</dbReference>
<dbReference type="InterPro" id="IPR005835">
    <property type="entry name" value="NTP_transferase_dom"/>
</dbReference>
<evidence type="ECO:0000313" key="21">
    <source>
        <dbReference type="EMBL" id="SUZ57925.1"/>
    </source>
</evidence>
<accession>A0A381NTI0</accession>
<dbReference type="GO" id="GO:0003977">
    <property type="term" value="F:UDP-N-acetylglucosamine diphosphorylase activity"/>
    <property type="evidence" value="ECO:0007669"/>
    <property type="project" value="UniProtKB-EC"/>
</dbReference>
<evidence type="ECO:0000256" key="8">
    <source>
        <dbReference type="ARBA" id="ARBA00022679"/>
    </source>
</evidence>
<keyword evidence="15" id="KW-0511">Multifunctional enzyme</keyword>
<evidence type="ECO:0000256" key="5">
    <source>
        <dbReference type="ARBA" id="ARBA00007707"/>
    </source>
</evidence>
<evidence type="ECO:0000256" key="6">
    <source>
        <dbReference type="ARBA" id="ARBA00007947"/>
    </source>
</evidence>
<dbReference type="InterPro" id="IPR011004">
    <property type="entry name" value="Trimer_LpxA-like_sf"/>
</dbReference>
<dbReference type="Pfam" id="PF00483">
    <property type="entry name" value="NTP_transferase"/>
    <property type="match status" value="1"/>
</dbReference>
<comment type="similarity">
    <text evidence="5">In the C-terminal section; belongs to the transferase hexapeptide repeat family.</text>
</comment>
<evidence type="ECO:0000256" key="4">
    <source>
        <dbReference type="ARBA" id="ARBA00005208"/>
    </source>
</evidence>
<evidence type="ECO:0000256" key="11">
    <source>
        <dbReference type="ARBA" id="ARBA00022737"/>
    </source>
</evidence>
<dbReference type="NCBIfam" id="TIGR01173">
    <property type="entry name" value="glmU"/>
    <property type="match status" value="1"/>
</dbReference>
<keyword evidence="10" id="KW-0479">Metal-binding</keyword>
<dbReference type="InterPro" id="IPR005882">
    <property type="entry name" value="Bifunctional_GlmU"/>
</dbReference>
<comment type="pathway">
    <text evidence="4">Nucleotide-sugar biosynthesis; UDP-N-acetyl-alpha-D-glucosamine biosynthesis; UDP-N-acetyl-alpha-D-glucosamine from N-acetyl-alpha-D-glucosamine 1-phosphate: step 1/1.</text>
</comment>
<evidence type="ECO:0000256" key="14">
    <source>
        <dbReference type="ARBA" id="ARBA00022984"/>
    </source>
</evidence>
<dbReference type="CDD" id="cd03353">
    <property type="entry name" value="LbH_GlmU_C"/>
    <property type="match status" value="1"/>
</dbReference>
<keyword evidence="11" id="KW-0677">Repeat</keyword>
<dbReference type="EMBL" id="UINC01000588">
    <property type="protein sequence ID" value="SUZ57925.1"/>
    <property type="molecule type" value="Genomic_DNA"/>
</dbReference>
<dbReference type="GO" id="GO:0000902">
    <property type="term" value="P:cell morphogenesis"/>
    <property type="evidence" value="ECO:0007669"/>
    <property type="project" value="InterPro"/>
</dbReference>
<evidence type="ECO:0000256" key="15">
    <source>
        <dbReference type="ARBA" id="ARBA00023268"/>
    </source>
</evidence>
<dbReference type="SUPFAM" id="SSF51161">
    <property type="entry name" value="Trimeric LpxA-like enzymes"/>
    <property type="match status" value="1"/>
</dbReference>
<dbReference type="Gene3D" id="2.160.10.10">
    <property type="entry name" value="Hexapeptide repeat proteins"/>
    <property type="match status" value="1"/>
</dbReference>
<evidence type="ECO:0000256" key="13">
    <source>
        <dbReference type="ARBA" id="ARBA00022960"/>
    </source>
</evidence>
<keyword evidence="14" id="KW-0573">Peptidoglycan synthesis</keyword>
<evidence type="ECO:0000256" key="1">
    <source>
        <dbReference type="ARBA" id="ARBA00001946"/>
    </source>
</evidence>
<keyword evidence="17" id="KW-0961">Cell wall biogenesis/degradation</keyword>
<dbReference type="SUPFAM" id="SSF53448">
    <property type="entry name" value="Nucleotide-diphospho-sugar transferases"/>
    <property type="match status" value="1"/>
</dbReference>
<dbReference type="GO" id="GO:0071555">
    <property type="term" value="P:cell wall organization"/>
    <property type="evidence" value="ECO:0007669"/>
    <property type="project" value="UniProtKB-KW"/>
</dbReference>
<name>A0A381NTI0_9ZZZZ</name>
<dbReference type="GO" id="GO:0000287">
    <property type="term" value="F:magnesium ion binding"/>
    <property type="evidence" value="ECO:0007669"/>
    <property type="project" value="InterPro"/>
</dbReference>
<gene>
    <name evidence="21" type="ORF">METZ01_LOCUS10779</name>
</gene>
<dbReference type="GO" id="GO:0006048">
    <property type="term" value="P:UDP-N-acetylglucosamine biosynthetic process"/>
    <property type="evidence" value="ECO:0007669"/>
    <property type="project" value="InterPro"/>
</dbReference>
<dbReference type="GO" id="GO:0005737">
    <property type="term" value="C:cytoplasm"/>
    <property type="evidence" value="ECO:0007669"/>
    <property type="project" value="UniProtKB-SubCell"/>
</dbReference>
<dbReference type="HAMAP" id="MF_01631">
    <property type="entry name" value="GlmU"/>
    <property type="match status" value="1"/>
</dbReference>
<evidence type="ECO:0000256" key="16">
    <source>
        <dbReference type="ARBA" id="ARBA00023315"/>
    </source>
</evidence>
<evidence type="ECO:0000256" key="17">
    <source>
        <dbReference type="ARBA" id="ARBA00023316"/>
    </source>
</evidence>
<dbReference type="InterPro" id="IPR001451">
    <property type="entry name" value="Hexapep"/>
</dbReference>
<comment type="catalytic activity">
    <reaction evidence="19">
        <text>N-acetyl-alpha-D-glucosamine 1-phosphate + UTP + H(+) = UDP-N-acetyl-alpha-D-glucosamine + diphosphate</text>
        <dbReference type="Rhea" id="RHEA:13509"/>
        <dbReference type="ChEBI" id="CHEBI:15378"/>
        <dbReference type="ChEBI" id="CHEBI:33019"/>
        <dbReference type="ChEBI" id="CHEBI:46398"/>
        <dbReference type="ChEBI" id="CHEBI:57705"/>
        <dbReference type="ChEBI" id="CHEBI:57776"/>
        <dbReference type="EC" id="2.7.7.23"/>
    </reaction>
</comment>